<sequence length="372" mass="43339">MRILCITDKQCNEEETAIKGIFEKYILQYCEVYRVYFTKEKTAALENKKFIFPYSTKHRKFIKTLMQFNFNLLDFDLVIVRNFYPIAKQLLPFHPKIVFWETFPHDYRRIYEAKRDKKAIWRKSIEYKIKHYLHAKILEKCAAYLGSTPLFKSNFYPHIHTITSFIPNGIDFENCDLSAIQNNLQTIRTPLKLLYIGAIDKNRQMLEIISAISQTKGDFTLDIFTPSSNDETQAILQLIQKDSRIKLNPPLSFAEMLQTIPHYDIGLGIIPNTPLYSVSSPIKAMEYASNGVIPLINDLPEYLRLFDKNTAFFTPLDSNAISATLTQILSTPKEALKAKKQALFKLAKEKMDYQIIARQTYEFLKSILQRNP</sequence>
<dbReference type="SUPFAM" id="SSF53756">
    <property type="entry name" value="UDP-Glycosyltransferase/glycogen phosphorylase"/>
    <property type="match status" value="1"/>
</dbReference>
<accession>A0A0N1EBK3</accession>
<dbReference type="AlphaFoldDB" id="A0A0N1EBK3"/>
<dbReference type="Gene3D" id="3.40.50.2000">
    <property type="entry name" value="Glycogen Phosphorylase B"/>
    <property type="match status" value="1"/>
</dbReference>
<dbReference type="PATRIC" id="fig|35818.11.peg.1056"/>
<dbReference type="RefSeq" id="WP_054197878.1">
    <property type="nucleotide sequence ID" value="NZ_JNOC01000029.1"/>
</dbReference>
<name>A0A0N1EBK3_9HELI</name>
<dbReference type="EMBL" id="JNOC01000029">
    <property type="protein sequence ID" value="KPH55957.1"/>
    <property type="molecule type" value="Genomic_DNA"/>
</dbReference>
<dbReference type="Proteomes" id="UP000037997">
    <property type="component" value="Unassembled WGS sequence"/>
</dbReference>
<comment type="caution">
    <text evidence="1">The sequence shown here is derived from an EMBL/GenBank/DDBJ whole genome shotgun (WGS) entry which is preliminary data.</text>
</comment>
<evidence type="ECO:0000313" key="1">
    <source>
        <dbReference type="EMBL" id="KPH55957.1"/>
    </source>
</evidence>
<protein>
    <recommendedName>
        <fullName evidence="3">Glycosyltransferase</fullName>
    </recommendedName>
</protein>
<gene>
    <name evidence="1" type="ORF">HPU229334_05355</name>
</gene>
<organism evidence="1 2">
    <name type="scientific">Helicobacter pullorum</name>
    <dbReference type="NCBI Taxonomy" id="35818"/>
    <lineage>
        <taxon>Bacteria</taxon>
        <taxon>Pseudomonadati</taxon>
        <taxon>Campylobacterota</taxon>
        <taxon>Epsilonproteobacteria</taxon>
        <taxon>Campylobacterales</taxon>
        <taxon>Helicobacteraceae</taxon>
        <taxon>Helicobacter</taxon>
    </lineage>
</organism>
<reference evidence="1 2" key="1">
    <citation type="submission" date="2014-06" db="EMBL/GenBank/DDBJ databases">
        <title>Helicobacter pullorum isolates in fresh chicken meat - phenotypic and genotypic features.</title>
        <authorList>
            <person name="Borges V."/>
            <person name="Santos A."/>
            <person name="Correia C.B."/>
            <person name="Saraiva M."/>
            <person name="Menard A."/>
            <person name="Vieira L."/>
            <person name="Sampaio D.A."/>
            <person name="Gomes J.P."/>
            <person name="Oleastro M."/>
        </authorList>
    </citation>
    <scope>NUCLEOTIDE SEQUENCE [LARGE SCALE GENOMIC DNA]</scope>
    <source>
        <strain evidence="1 2">229334/12</strain>
    </source>
</reference>
<proteinExistence type="predicted"/>
<evidence type="ECO:0008006" key="3">
    <source>
        <dbReference type="Google" id="ProtNLM"/>
    </source>
</evidence>
<evidence type="ECO:0000313" key="2">
    <source>
        <dbReference type="Proteomes" id="UP000037997"/>
    </source>
</evidence>